<dbReference type="CDD" id="cd02440">
    <property type="entry name" value="AdoMet_MTases"/>
    <property type="match status" value="1"/>
</dbReference>
<evidence type="ECO:0000313" key="4">
    <source>
        <dbReference type="EMBL" id="MBB5979844.1"/>
    </source>
</evidence>
<sequence length="693" mass="74128">MNENTPTTVTATGIARIAGVGRAAVSNWRRRYADFPHPVAGTPGNPVFDLDEVSVWLDEQGKGSNVPALELVWRRIEARGSGHVAESLAQIGTVLLVDTDDWPEAPLSADALREQLSTTQGPDATLLSEGLPDSWTSTDEDLLKSVASLTSEYSNADLFEQLHERYVSSRSSMSVEETTDATAELMLTLATPGAGPTVFDFACGTGTLLRTACARAMASGHAVRVFGQDASKAHARIAFARLALLAQQTNSPIELRIRAGDSLTADADPGLTVDTVVCNPPFGIQDWGHELLAIDERWEYGGLPPRTEPELAWVQHALAHLKPGGRAALLMPPAAASRSAGRQIRTELLRRGRLRAVLALPAGAVRGTSVGPHLWLLEHPTAEPDNHQVLLADLTNEEHLQTDQRSTAAAAWESGSSSGISHDVADWFSVLDLLEGQVDLTPGRRLRRPPPARADSESVIKTLDELRFQTANVTALLPESLRPSAASADNLQLMSVGTLLRHRVVALHRGRAPQVDLTSGPAIVSQDVSRGKGPSGRASADGLLIATNDILIPAIAEGVVARVATPDQIGALLGSGVHLLRVDPAQLDPWYVAGMLASRSNAHQAGMVLTPTRGTTRVDVKRLQIPLLPLQRQHEYGTAFRQLTALESQLSRTQAAGAEALRALADGLTELSLDPQDLSRLSHDPDHKENGCI</sequence>
<feature type="domain" description="DNA methylase adenine-specific" evidence="3">
    <location>
        <begin position="159"/>
        <end position="402"/>
    </location>
</feature>
<dbReference type="SUPFAM" id="SSF53335">
    <property type="entry name" value="S-adenosyl-L-methionine-dependent methyltransferases"/>
    <property type="match status" value="1"/>
</dbReference>
<evidence type="ECO:0000313" key="5">
    <source>
        <dbReference type="Proteomes" id="UP000558997"/>
    </source>
</evidence>
<organism evidence="4 5">
    <name type="scientific">Kribbella solani</name>
    <dbReference type="NCBI Taxonomy" id="236067"/>
    <lineage>
        <taxon>Bacteria</taxon>
        <taxon>Bacillati</taxon>
        <taxon>Actinomycetota</taxon>
        <taxon>Actinomycetes</taxon>
        <taxon>Propionibacteriales</taxon>
        <taxon>Kribbellaceae</taxon>
        <taxon>Kribbella</taxon>
    </lineage>
</organism>
<gene>
    <name evidence="4" type="ORF">HDA44_003185</name>
</gene>
<dbReference type="EMBL" id="JACHNF010000001">
    <property type="protein sequence ID" value="MBB5979844.1"/>
    <property type="molecule type" value="Genomic_DNA"/>
</dbReference>
<keyword evidence="4" id="KW-0808">Transferase</keyword>
<dbReference type="AlphaFoldDB" id="A0A841DL57"/>
<dbReference type="PRINTS" id="PR00507">
    <property type="entry name" value="N12N6MTFRASE"/>
</dbReference>
<dbReference type="InterPro" id="IPR029063">
    <property type="entry name" value="SAM-dependent_MTases_sf"/>
</dbReference>
<protein>
    <submittedName>
        <fullName evidence="4">SAM-dependent methyltransferase</fullName>
    </submittedName>
</protein>
<dbReference type="Gene3D" id="3.40.50.150">
    <property type="entry name" value="Vaccinia Virus protein VP39"/>
    <property type="match status" value="1"/>
</dbReference>
<comment type="caution">
    <text evidence="4">The sequence shown here is derived from an EMBL/GenBank/DDBJ whole genome shotgun (WGS) entry which is preliminary data.</text>
</comment>
<accession>A0A841DL57</accession>
<dbReference type="PANTHER" id="PTHR42998:SF1">
    <property type="entry name" value="TYPE I RESTRICTION ENZYME HINDI METHYLASE SUBUNIT"/>
    <property type="match status" value="1"/>
</dbReference>
<dbReference type="PANTHER" id="PTHR42998">
    <property type="entry name" value="TYPE I RESTRICTION ENZYME HINDVIIP M PROTEIN-RELATED"/>
    <property type="match status" value="1"/>
</dbReference>
<dbReference type="GO" id="GO:0003677">
    <property type="term" value="F:DNA binding"/>
    <property type="evidence" value="ECO:0007669"/>
    <property type="project" value="UniProtKB-KW"/>
</dbReference>
<dbReference type="InterPro" id="IPR052916">
    <property type="entry name" value="Type-I_RE_MTase_Subunit"/>
</dbReference>
<evidence type="ECO:0000256" key="1">
    <source>
        <dbReference type="ARBA" id="ARBA00022747"/>
    </source>
</evidence>
<dbReference type="InterPro" id="IPR003356">
    <property type="entry name" value="DNA_methylase_A-5"/>
</dbReference>
<dbReference type="SUPFAM" id="SSF116734">
    <property type="entry name" value="DNA methylase specificity domain"/>
    <property type="match status" value="1"/>
</dbReference>
<keyword evidence="4" id="KW-0489">Methyltransferase</keyword>
<evidence type="ECO:0000259" key="3">
    <source>
        <dbReference type="Pfam" id="PF02384"/>
    </source>
</evidence>
<dbReference type="Proteomes" id="UP000558997">
    <property type="component" value="Unassembled WGS sequence"/>
</dbReference>
<dbReference type="InterPro" id="IPR044946">
    <property type="entry name" value="Restrct_endonuc_typeI_TRD_sf"/>
</dbReference>
<keyword evidence="2" id="KW-0238">DNA-binding</keyword>
<dbReference type="RefSeq" id="WP_184835126.1">
    <property type="nucleotide sequence ID" value="NZ_BAAAVN010000006.1"/>
</dbReference>
<name>A0A841DL57_9ACTN</name>
<reference evidence="4 5" key="1">
    <citation type="submission" date="2020-08" db="EMBL/GenBank/DDBJ databases">
        <title>Sequencing the genomes of 1000 actinobacteria strains.</title>
        <authorList>
            <person name="Klenk H.-P."/>
        </authorList>
    </citation>
    <scope>NUCLEOTIDE SEQUENCE [LARGE SCALE GENOMIC DNA]</scope>
    <source>
        <strain evidence="4 5">DSM 17294</strain>
    </source>
</reference>
<keyword evidence="1" id="KW-0680">Restriction system</keyword>
<dbReference type="GO" id="GO:0032259">
    <property type="term" value="P:methylation"/>
    <property type="evidence" value="ECO:0007669"/>
    <property type="project" value="UniProtKB-KW"/>
</dbReference>
<evidence type="ECO:0000256" key="2">
    <source>
        <dbReference type="ARBA" id="ARBA00023125"/>
    </source>
</evidence>
<proteinExistence type="predicted"/>
<dbReference type="InterPro" id="IPR002052">
    <property type="entry name" value="DNA_methylase_N6_adenine_CS"/>
</dbReference>
<dbReference type="GO" id="GO:0008170">
    <property type="term" value="F:N-methyltransferase activity"/>
    <property type="evidence" value="ECO:0007669"/>
    <property type="project" value="InterPro"/>
</dbReference>
<dbReference type="Pfam" id="PF02384">
    <property type="entry name" value="N6_Mtase"/>
    <property type="match status" value="1"/>
</dbReference>
<dbReference type="Gene3D" id="3.90.220.20">
    <property type="entry name" value="DNA methylase specificity domains"/>
    <property type="match status" value="1"/>
</dbReference>
<dbReference type="PROSITE" id="PS00092">
    <property type="entry name" value="N6_MTASE"/>
    <property type="match status" value="1"/>
</dbReference>
<keyword evidence="5" id="KW-1185">Reference proteome</keyword>
<dbReference type="GO" id="GO:0009307">
    <property type="term" value="P:DNA restriction-modification system"/>
    <property type="evidence" value="ECO:0007669"/>
    <property type="project" value="UniProtKB-KW"/>
</dbReference>